<dbReference type="InterPro" id="IPR005147">
    <property type="entry name" value="tRNA_synthase_B5-dom"/>
</dbReference>
<keyword evidence="21" id="KW-1185">Reference proteome</keyword>
<dbReference type="EMBL" id="JADEVV010000066">
    <property type="protein sequence ID" value="MBE9255490.1"/>
    <property type="molecule type" value="Genomic_DNA"/>
</dbReference>
<evidence type="ECO:0000256" key="6">
    <source>
        <dbReference type="ARBA" id="ARBA00022598"/>
    </source>
</evidence>
<comment type="subunit">
    <text evidence="3 15">Tetramer of two alpha and two beta subunits.</text>
</comment>
<evidence type="ECO:0000256" key="11">
    <source>
        <dbReference type="ARBA" id="ARBA00022884"/>
    </source>
</evidence>
<dbReference type="Pfam" id="PF03484">
    <property type="entry name" value="B5"/>
    <property type="match status" value="1"/>
</dbReference>
<keyword evidence="7 15" id="KW-0479">Metal-binding</keyword>
<keyword evidence="4 15" id="KW-0963">Cytoplasm</keyword>
<feature type="binding site" evidence="15">
    <location>
        <position position="482"/>
    </location>
    <ligand>
        <name>Mg(2+)</name>
        <dbReference type="ChEBI" id="CHEBI:18420"/>
        <note>shared with alpha subunit</note>
    </ligand>
</feature>
<dbReference type="SUPFAM" id="SSF55681">
    <property type="entry name" value="Class II aaRS and biotin synthetases"/>
    <property type="match status" value="1"/>
</dbReference>
<evidence type="ECO:0000313" key="21">
    <source>
        <dbReference type="Proteomes" id="UP000658720"/>
    </source>
</evidence>
<evidence type="ECO:0000256" key="7">
    <source>
        <dbReference type="ARBA" id="ARBA00022723"/>
    </source>
</evidence>
<dbReference type="CDD" id="cd02796">
    <property type="entry name" value="tRNA_bind_bactPheRS"/>
    <property type="match status" value="1"/>
</dbReference>
<reference evidence="20 21" key="1">
    <citation type="submission" date="2020-10" db="EMBL/GenBank/DDBJ databases">
        <authorList>
            <person name="Castelo-Branco R."/>
            <person name="Eusebio N."/>
            <person name="Adriana R."/>
            <person name="Vieira A."/>
            <person name="Brugerolle De Fraissinette N."/>
            <person name="Rezende De Castro R."/>
            <person name="Schneider M.P."/>
            <person name="Vasconcelos V."/>
            <person name="Leao P.N."/>
        </authorList>
    </citation>
    <scope>NUCLEOTIDE SEQUENCE [LARGE SCALE GENOMIC DNA]</scope>
    <source>
        <strain evidence="20 21">LEGE 00031</strain>
    </source>
</reference>
<dbReference type="SUPFAM" id="SSF50249">
    <property type="entry name" value="Nucleic acid-binding proteins"/>
    <property type="match status" value="1"/>
</dbReference>
<dbReference type="InterPro" id="IPR041616">
    <property type="entry name" value="PheRS_beta_core"/>
</dbReference>
<gene>
    <name evidence="15" type="primary">pheT</name>
    <name evidence="20" type="ORF">IQ217_16945</name>
</gene>
<organism evidence="20 21">
    <name type="scientific">Synechocystis salina LEGE 00031</name>
    <dbReference type="NCBI Taxonomy" id="1828736"/>
    <lineage>
        <taxon>Bacteria</taxon>
        <taxon>Bacillati</taxon>
        <taxon>Cyanobacteriota</taxon>
        <taxon>Cyanophyceae</taxon>
        <taxon>Synechococcales</taxon>
        <taxon>Merismopediaceae</taxon>
        <taxon>Synechocystis</taxon>
    </lineage>
</organism>
<dbReference type="Gene3D" id="3.30.930.10">
    <property type="entry name" value="Bira Bifunctional Protein, Domain 2"/>
    <property type="match status" value="1"/>
</dbReference>
<dbReference type="SUPFAM" id="SSF54991">
    <property type="entry name" value="Anticodon-binding domain of PheRS"/>
    <property type="match status" value="1"/>
</dbReference>
<dbReference type="Pfam" id="PF03147">
    <property type="entry name" value="FDX-ACB"/>
    <property type="match status" value="1"/>
</dbReference>
<comment type="catalytic activity">
    <reaction evidence="14 15">
        <text>tRNA(Phe) + L-phenylalanine + ATP = L-phenylalanyl-tRNA(Phe) + AMP + diphosphate + H(+)</text>
        <dbReference type="Rhea" id="RHEA:19413"/>
        <dbReference type="Rhea" id="RHEA-COMP:9668"/>
        <dbReference type="Rhea" id="RHEA-COMP:9699"/>
        <dbReference type="ChEBI" id="CHEBI:15378"/>
        <dbReference type="ChEBI" id="CHEBI:30616"/>
        <dbReference type="ChEBI" id="CHEBI:33019"/>
        <dbReference type="ChEBI" id="CHEBI:58095"/>
        <dbReference type="ChEBI" id="CHEBI:78442"/>
        <dbReference type="ChEBI" id="CHEBI:78531"/>
        <dbReference type="ChEBI" id="CHEBI:456215"/>
        <dbReference type="EC" id="6.1.1.20"/>
    </reaction>
</comment>
<evidence type="ECO:0000259" key="17">
    <source>
        <dbReference type="PROSITE" id="PS50886"/>
    </source>
</evidence>
<dbReference type="PROSITE" id="PS51447">
    <property type="entry name" value="FDX_ACB"/>
    <property type="match status" value="1"/>
</dbReference>
<dbReference type="PROSITE" id="PS50886">
    <property type="entry name" value="TRBD"/>
    <property type="match status" value="1"/>
</dbReference>
<name>A0ABR9VVW1_9SYNC</name>
<dbReference type="Gene3D" id="3.30.56.10">
    <property type="match status" value="2"/>
</dbReference>
<evidence type="ECO:0000256" key="12">
    <source>
        <dbReference type="ARBA" id="ARBA00022917"/>
    </source>
</evidence>
<evidence type="ECO:0000313" key="20">
    <source>
        <dbReference type="EMBL" id="MBE9255490.1"/>
    </source>
</evidence>
<sequence length="810" mass="87670">MRISVNWLQSLVEVNLSPEELGELLTIAGLEVEEIEDRRSWAAGVVLGRVISREKHPNADKLSVCVVDIGAEEPSTIVCGAPNVRADILVPVATLGSYLPKVDLKIKPAKLRGVKSSGMICSLAELGLSKESAGIHIFADLNLPLGSPVGPLLGLDDVILEISPTANRADALSMVGVAREVAALTGGKLSLPEVEEVSISDQDLPISVTETQACPAYVGTVMRGVKVGPSPDWLQQRLLAAGTRPINNVVDVTNYVLLEWGQPLHSFDQDKLQALGAGADIHLGVRFAKAGEKLITLDDQERTLQPQNLLITAHDQPVAIAGVMGGAATEVDENTQNIVLETALFDGVTIRKSSKAINLRSESSTRYERGVNQCELEVALHRAIALMTELAGGTVVRQGKADQRQNLGEAVINLRLERLQQLLGKVNTPNGIGEITAEDVERILTDLGCGLTRQSDSATPVWAVTVPSYRQRDIEREIDLIEEVARLYGYDHFCEQLPNNAVPGGLSPAYQAELALREACRGAGLTEVVHYSLVKPQGPEVVLANPLFAEYSALRTNLLDGLITAFANNQAQNNGALNAFEVGRVFWQNEGDIGEADHLAGICGGPQITQGTWPQGGKPQSMGWYDAKGLLEEIFQRLGVTVTYNGDRQDPRLHPGRTTLLSCNGTVLGQFGQLHPQLRREKGLIDEVYAFEIALAPLYQAMETQILGTPHFRPYSPYPAVARDLALYAPLELTVAELTQAMVKAGGNLLEQVELFDEYRGQSVPAGQRSLAFSLAYRVGDRTLTDADVEPLHNQIREALTKQFAVSLRS</sequence>
<keyword evidence="11 16" id="KW-0694">RNA-binding</keyword>
<dbReference type="Gene3D" id="2.40.50.140">
    <property type="entry name" value="Nucleic acid-binding proteins"/>
    <property type="match status" value="1"/>
</dbReference>
<dbReference type="InterPro" id="IPR005121">
    <property type="entry name" value="Fdx_antiC-bd"/>
</dbReference>
<feature type="binding site" evidence="15">
    <location>
        <position position="473"/>
    </location>
    <ligand>
        <name>Mg(2+)</name>
        <dbReference type="ChEBI" id="CHEBI:18420"/>
        <note>shared with alpha subunit</note>
    </ligand>
</feature>
<dbReference type="InterPro" id="IPR020825">
    <property type="entry name" value="Phe-tRNA_synthase-like_B3/B4"/>
</dbReference>
<evidence type="ECO:0000256" key="14">
    <source>
        <dbReference type="ARBA" id="ARBA00049255"/>
    </source>
</evidence>
<dbReference type="InterPro" id="IPR045864">
    <property type="entry name" value="aa-tRNA-synth_II/BPL/LPL"/>
</dbReference>
<evidence type="ECO:0000256" key="9">
    <source>
        <dbReference type="ARBA" id="ARBA00022840"/>
    </source>
</evidence>
<dbReference type="InterPro" id="IPR005146">
    <property type="entry name" value="B3/B4_tRNA-bd"/>
</dbReference>
<keyword evidence="13 15" id="KW-0030">Aminoacyl-tRNA synthetase</keyword>
<dbReference type="InterPro" id="IPR036690">
    <property type="entry name" value="Fdx_antiC-bd_sf"/>
</dbReference>
<dbReference type="CDD" id="cd00769">
    <property type="entry name" value="PheRS_beta_core"/>
    <property type="match status" value="1"/>
</dbReference>
<evidence type="ECO:0000256" key="10">
    <source>
        <dbReference type="ARBA" id="ARBA00022842"/>
    </source>
</evidence>
<evidence type="ECO:0000256" key="8">
    <source>
        <dbReference type="ARBA" id="ARBA00022741"/>
    </source>
</evidence>
<dbReference type="InterPro" id="IPR002547">
    <property type="entry name" value="tRNA-bd_dom"/>
</dbReference>
<dbReference type="NCBIfam" id="TIGR00472">
    <property type="entry name" value="pheT_bact"/>
    <property type="match status" value="1"/>
</dbReference>
<evidence type="ECO:0000256" key="16">
    <source>
        <dbReference type="PROSITE-ProRule" id="PRU00209"/>
    </source>
</evidence>
<dbReference type="SUPFAM" id="SSF46955">
    <property type="entry name" value="Putative DNA-binding domain"/>
    <property type="match status" value="1"/>
</dbReference>
<dbReference type="SMART" id="SM00896">
    <property type="entry name" value="FDX-ACB"/>
    <property type="match status" value="1"/>
</dbReference>
<dbReference type="InterPro" id="IPR012340">
    <property type="entry name" value="NA-bd_OB-fold"/>
</dbReference>
<dbReference type="Pfam" id="PF03483">
    <property type="entry name" value="B3_4"/>
    <property type="match status" value="1"/>
</dbReference>
<keyword evidence="6 15" id="KW-0436">Ligase</keyword>
<comment type="caution">
    <text evidence="20">The sequence shown here is derived from an EMBL/GenBank/DDBJ whole genome shotgun (WGS) entry which is preliminary data.</text>
</comment>
<dbReference type="RefSeq" id="WP_194020853.1">
    <property type="nucleotide sequence ID" value="NZ_JADEVV010000066.1"/>
</dbReference>
<feature type="domain" description="TRNA-binding" evidence="17">
    <location>
        <begin position="39"/>
        <end position="150"/>
    </location>
</feature>
<comment type="similarity">
    <text evidence="2 15">Belongs to the phenylalanyl-tRNA synthetase beta subunit family. Type 1 subfamily.</text>
</comment>
<dbReference type="Gene3D" id="3.50.40.10">
    <property type="entry name" value="Phenylalanyl-trna Synthetase, Chain B, domain 3"/>
    <property type="match status" value="1"/>
</dbReference>
<evidence type="ECO:0000256" key="3">
    <source>
        <dbReference type="ARBA" id="ARBA00011209"/>
    </source>
</evidence>
<dbReference type="InterPro" id="IPR045060">
    <property type="entry name" value="Phe-tRNA-ligase_IIc_bsu"/>
</dbReference>
<comment type="cofactor">
    <cofactor evidence="15">
        <name>Mg(2+)</name>
        <dbReference type="ChEBI" id="CHEBI:18420"/>
    </cofactor>
    <text evidence="15">Binds 2 magnesium ions per tetramer.</text>
</comment>
<dbReference type="PANTHER" id="PTHR10947:SF0">
    <property type="entry name" value="PHENYLALANINE--TRNA LIGASE BETA SUBUNIT"/>
    <property type="match status" value="1"/>
</dbReference>
<evidence type="ECO:0000256" key="4">
    <source>
        <dbReference type="ARBA" id="ARBA00022490"/>
    </source>
</evidence>
<dbReference type="GO" id="GO:0004826">
    <property type="term" value="F:phenylalanine-tRNA ligase activity"/>
    <property type="evidence" value="ECO:0007669"/>
    <property type="project" value="UniProtKB-EC"/>
</dbReference>
<protein>
    <recommendedName>
        <fullName evidence="15">Phenylalanine--tRNA ligase beta subunit</fullName>
        <ecNumber evidence="15">6.1.1.20</ecNumber>
    </recommendedName>
    <alternativeName>
        <fullName evidence="15">Phenylalanyl-tRNA synthetase beta subunit</fullName>
        <shortName evidence="15">PheRS</shortName>
    </alternativeName>
</protein>
<keyword evidence="10 15" id="KW-0460">Magnesium</keyword>
<dbReference type="Gene3D" id="3.30.70.380">
    <property type="entry name" value="Ferrodoxin-fold anticodon-binding domain"/>
    <property type="match status" value="1"/>
</dbReference>
<keyword evidence="12 15" id="KW-0648">Protein biosynthesis</keyword>
<feature type="domain" description="B5" evidence="19">
    <location>
        <begin position="407"/>
        <end position="495"/>
    </location>
</feature>
<evidence type="ECO:0000256" key="1">
    <source>
        <dbReference type="ARBA" id="ARBA00004496"/>
    </source>
</evidence>
<feature type="binding site" evidence="15">
    <location>
        <position position="483"/>
    </location>
    <ligand>
        <name>Mg(2+)</name>
        <dbReference type="ChEBI" id="CHEBI:18420"/>
        <note>shared with alpha subunit</note>
    </ligand>
</feature>
<accession>A0ABR9VVW1</accession>
<dbReference type="Proteomes" id="UP000658720">
    <property type="component" value="Unassembled WGS sequence"/>
</dbReference>
<evidence type="ECO:0000256" key="2">
    <source>
        <dbReference type="ARBA" id="ARBA00008653"/>
    </source>
</evidence>
<feature type="domain" description="FDX-ACB" evidence="18">
    <location>
        <begin position="716"/>
        <end position="809"/>
    </location>
</feature>
<dbReference type="InterPro" id="IPR004532">
    <property type="entry name" value="Phe-tRNA-ligase_IIc_bsu_bact"/>
</dbReference>
<dbReference type="SUPFAM" id="SSF56037">
    <property type="entry name" value="PheT/TilS domain"/>
    <property type="match status" value="1"/>
</dbReference>
<evidence type="ECO:0000256" key="15">
    <source>
        <dbReference type="HAMAP-Rule" id="MF_00283"/>
    </source>
</evidence>
<dbReference type="Pfam" id="PF01588">
    <property type="entry name" value="tRNA_bind"/>
    <property type="match status" value="1"/>
</dbReference>
<feature type="binding site" evidence="15">
    <location>
        <position position="479"/>
    </location>
    <ligand>
        <name>Mg(2+)</name>
        <dbReference type="ChEBI" id="CHEBI:18420"/>
        <note>shared with alpha subunit</note>
    </ligand>
</feature>
<dbReference type="EC" id="6.1.1.20" evidence="15"/>
<evidence type="ECO:0000259" key="19">
    <source>
        <dbReference type="PROSITE" id="PS51483"/>
    </source>
</evidence>
<evidence type="ECO:0000259" key="18">
    <source>
        <dbReference type="PROSITE" id="PS51447"/>
    </source>
</evidence>
<dbReference type="PANTHER" id="PTHR10947">
    <property type="entry name" value="PHENYLALANYL-TRNA SYNTHETASE BETA CHAIN AND LEUCINE-RICH REPEAT-CONTAINING PROTEIN 47"/>
    <property type="match status" value="1"/>
</dbReference>
<dbReference type="Pfam" id="PF17759">
    <property type="entry name" value="tRNA_synthFbeta"/>
    <property type="match status" value="1"/>
</dbReference>
<keyword evidence="5 16" id="KW-0820">tRNA-binding</keyword>
<dbReference type="HAMAP" id="MF_00283">
    <property type="entry name" value="Phe_tRNA_synth_beta1"/>
    <property type="match status" value="1"/>
</dbReference>
<keyword evidence="8 15" id="KW-0547">Nucleotide-binding</keyword>
<dbReference type="SMART" id="SM00874">
    <property type="entry name" value="B5"/>
    <property type="match status" value="1"/>
</dbReference>
<dbReference type="SMART" id="SM00873">
    <property type="entry name" value="B3_4"/>
    <property type="match status" value="1"/>
</dbReference>
<keyword evidence="9 15" id="KW-0067">ATP-binding</keyword>
<comment type="subcellular location">
    <subcellularLocation>
        <location evidence="1 15">Cytoplasm</location>
    </subcellularLocation>
</comment>
<dbReference type="NCBIfam" id="NF045760">
    <property type="entry name" value="YtpR"/>
    <property type="match status" value="1"/>
</dbReference>
<dbReference type="PROSITE" id="PS51483">
    <property type="entry name" value="B5"/>
    <property type="match status" value="1"/>
</dbReference>
<dbReference type="InterPro" id="IPR033714">
    <property type="entry name" value="tRNA_bind_bactPheRS"/>
</dbReference>
<proteinExistence type="inferred from homology"/>
<evidence type="ECO:0000256" key="13">
    <source>
        <dbReference type="ARBA" id="ARBA00023146"/>
    </source>
</evidence>
<evidence type="ECO:0000256" key="5">
    <source>
        <dbReference type="ARBA" id="ARBA00022555"/>
    </source>
</evidence>
<dbReference type="InterPro" id="IPR009061">
    <property type="entry name" value="DNA-bd_dom_put_sf"/>
</dbReference>